<dbReference type="EMBL" id="JAATVY010000001">
    <property type="protein sequence ID" value="NJC68442.1"/>
    <property type="molecule type" value="Genomic_DNA"/>
</dbReference>
<feature type="transmembrane region" description="Helical" evidence="7">
    <location>
        <begin position="6"/>
        <end position="30"/>
    </location>
</feature>
<comment type="subcellular location">
    <subcellularLocation>
        <location evidence="1">Cell membrane</location>
        <topology evidence="1">Multi-pass membrane protein</topology>
    </subcellularLocation>
</comment>
<keyword evidence="5 7" id="KW-1133">Transmembrane helix</keyword>
<proteinExistence type="inferred from homology"/>
<sequence length="340" mass="33752">MAHFWYAILGLFLAAYVGLGGLDIGVGLVLPALRGDGQRRAALGATAPFFLGNQVWIVAAGGVLFAAFPRVEGELFTAAYPLVAALVLALVGLGAGVQLRWRTAAAKTGRGFDALITGSALVLAVGAGALLAALLTGLPLRTGGGHAPVSALIGGFPLAAGLAGGALALAHGAAYLSWRVSADPAVVDGASIAATARRIGAAAAPAAAALVAVAAWVAAADVRVRSAVAHPVAAVALAGAVAVAALLARLALRADRPALAVMATGVAVALPVVLVAAALFPHVLVSTADPAASRTVTDAAAGAPTLRLLAWLAGPVLPVLVALQVANWWLFRRRPDARCR</sequence>
<dbReference type="PANTHER" id="PTHR43141">
    <property type="entry name" value="CYTOCHROME BD2 SUBUNIT II"/>
    <property type="match status" value="1"/>
</dbReference>
<name>A0ABX0XSW5_9ACTN</name>
<dbReference type="RefSeq" id="WP_167923320.1">
    <property type="nucleotide sequence ID" value="NZ_JAATVY010000001.1"/>
</dbReference>
<evidence type="ECO:0000256" key="4">
    <source>
        <dbReference type="ARBA" id="ARBA00022692"/>
    </source>
</evidence>
<evidence type="ECO:0000256" key="1">
    <source>
        <dbReference type="ARBA" id="ARBA00004651"/>
    </source>
</evidence>
<comment type="caution">
    <text evidence="8">The sequence shown here is derived from an EMBL/GenBank/DDBJ whole genome shotgun (WGS) entry which is preliminary data.</text>
</comment>
<gene>
    <name evidence="8" type="ORF">HC031_01695</name>
</gene>
<dbReference type="Proteomes" id="UP000722989">
    <property type="component" value="Unassembled WGS sequence"/>
</dbReference>
<evidence type="ECO:0000256" key="2">
    <source>
        <dbReference type="ARBA" id="ARBA00007543"/>
    </source>
</evidence>
<keyword evidence="6 7" id="KW-0472">Membrane</keyword>
<feature type="transmembrane region" description="Helical" evidence="7">
    <location>
        <begin position="78"/>
        <end position="99"/>
    </location>
</feature>
<evidence type="ECO:0000313" key="8">
    <source>
        <dbReference type="EMBL" id="NJC68442.1"/>
    </source>
</evidence>
<protein>
    <submittedName>
        <fullName evidence="8">Cytochrome d ubiquinol oxidase subunit II</fullName>
    </submittedName>
</protein>
<feature type="transmembrane region" description="Helical" evidence="7">
    <location>
        <begin position="155"/>
        <end position="178"/>
    </location>
</feature>
<keyword evidence="9" id="KW-1185">Reference proteome</keyword>
<dbReference type="Pfam" id="PF02322">
    <property type="entry name" value="Cyt_bd_oxida_II"/>
    <property type="match status" value="1"/>
</dbReference>
<evidence type="ECO:0000313" key="9">
    <source>
        <dbReference type="Proteomes" id="UP000722989"/>
    </source>
</evidence>
<accession>A0ABX0XSW5</accession>
<keyword evidence="3" id="KW-1003">Cell membrane</keyword>
<feature type="transmembrane region" description="Helical" evidence="7">
    <location>
        <begin position="199"/>
        <end position="219"/>
    </location>
</feature>
<dbReference type="PANTHER" id="PTHR43141:SF4">
    <property type="entry name" value="CYTOCHROME BD2 SUBUNIT II"/>
    <property type="match status" value="1"/>
</dbReference>
<organism evidence="8 9">
    <name type="scientific">Planosporangium thailandense</name>
    <dbReference type="NCBI Taxonomy" id="765197"/>
    <lineage>
        <taxon>Bacteria</taxon>
        <taxon>Bacillati</taxon>
        <taxon>Actinomycetota</taxon>
        <taxon>Actinomycetes</taxon>
        <taxon>Micromonosporales</taxon>
        <taxon>Micromonosporaceae</taxon>
        <taxon>Planosporangium</taxon>
    </lineage>
</organism>
<feature type="transmembrane region" description="Helical" evidence="7">
    <location>
        <begin position="308"/>
        <end position="331"/>
    </location>
</feature>
<feature type="transmembrane region" description="Helical" evidence="7">
    <location>
        <begin position="259"/>
        <end position="280"/>
    </location>
</feature>
<evidence type="ECO:0000256" key="6">
    <source>
        <dbReference type="ARBA" id="ARBA00023136"/>
    </source>
</evidence>
<evidence type="ECO:0000256" key="7">
    <source>
        <dbReference type="SAM" id="Phobius"/>
    </source>
</evidence>
<dbReference type="InterPro" id="IPR003317">
    <property type="entry name" value="Cyt-d_oxidase_su2"/>
</dbReference>
<evidence type="ECO:0000256" key="5">
    <source>
        <dbReference type="ARBA" id="ARBA00022989"/>
    </source>
</evidence>
<feature type="transmembrane region" description="Helical" evidence="7">
    <location>
        <begin position="42"/>
        <end position="66"/>
    </location>
</feature>
<evidence type="ECO:0000256" key="3">
    <source>
        <dbReference type="ARBA" id="ARBA00022475"/>
    </source>
</evidence>
<feature type="transmembrane region" description="Helical" evidence="7">
    <location>
        <begin position="111"/>
        <end position="135"/>
    </location>
</feature>
<reference evidence="8 9" key="1">
    <citation type="submission" date="2020-03" db="EMBL/GenBank/DDBJ databases">
        <title>WGS of the type strain of Planosporangium spp.</title>
        <authorList>
            <person name="Thawai C."/>
        </authorList>
    </citation>
    <scope>NUCLEOTIDE SEQUENCE [LARGE SCALE GENOMIC DNA]</scope>
    <source>
        <strain evidence="8 9">TBRC 5610</strain>
    </source>
</reference>
<keyword evidence="4 7" id="KW-0812">Transmembrane</keyword>
<feature type="transmembrane region" description="Helical" evidence="7">
    <location>
        <begin position="231"/>
        <end position="252"/>
    </location>
</feature>
<comment type="similarity">
    <text evidence="2">Belongs to the cytochrome ubiquinol oxidase subunit 2 family.</text>
</comment>